<comment type="caution">
    <text evidence="2">Lacks conserved residue(s) required for the propagation of feature annotation.</text>
</comment>
<name>A0A3R7NR50_PENVA</name>
<evidence type="ECO:0000259" key="3">
    <source>
        <dbReference type="PROSITE" id="PS50923"/>
    </source>
</evidence>
<keyword evidence="2" id="KW-0768">Sushi</keyword>
<proteinExistence type="predicted"/>
<evidence type="ECO:0000313" key="4">
    <source>
        <dbReference type="EMBL" id="ROT64492.1"/>
    </source>
</evidence>
<dbReference type="SMART" id="SM00032">
    <property type="entry name" value="CCP"/>
    <property type="match status" value="2"/>
</dbReference>
<dbReference type="InterPro" id="IPR000436">
    <property type="entry name" value="Sushi_SCR_CCP_dom"/>
</dbReference>
<dbReference type="EMBL" id="QCYY01003247">
    <property type="protein sequence ID" value="ROT64492.1"/>
    <property type="molecule type" value="Genomic_DNA"/>
</dbReference>
<feature type="domain" description="Sushi" evidence="3">
    <location>
        <begin position="248"/>
        <end position="308"/>
    </location>
</feature>
<evidence type="ECO:0000256" key="1">
    <source>
        <dbReference type="ARBA" id="ARBA00023157"/>
    </source>
</evidence>
<comment type="caution">
    <text evidence="4">The sequence shown here is derived from an EMBL/GenBank/DDBJ whole genome shotgun (WGS) entry which is preliminary data.</text>
</comment>
<organism evidence="4 5">
    <name type="scientific">Penaeus vannamei</name>
    <name type="common">Whiteleg shrimp</name>
    <name type="synonym">Litopenaeus vannamei</name>
    <dbReference type="NCBI Taxonomy" id="6689"/>
    <lineage>
        <taxon>Eukaryota</taxon>
        <taxon>Metazoa</taxon>
        <taxon>Ecdysozoa</taxon>
        <taxon>Arthropoda</taxon>
        <taxon>Crustacea</taxon>
        <taxon>Multicrustacea</taxon>
        <taxon>Malacostraca</taxon>
        <taxon>Eumalacostraca</taxon>
        <taxon>Eucarida</taxon>
        <taxon>Decapoda</taxon>
        <taxon>Dendrobranchiata</taxon>
        <taxon>Penaeoidea</taxon>
        <taxon>Penaeidae</taxon>
        <taxon>Penaeus</taxon>
    </lineage>
</organism>
<sequence>MVTPSLRPTQTFNCSTDGSSFYFYPLEVEDCNVCTGEPLVENGTTDWSAQVNYSVGQSVRATCNESYLCSVYSDEQDIACSPVGWMNATPCYEACVDPPPTAGVNMAMENLTWNGIGAVLRYRCDEGHYIPPNICAGTTLCLRQSTVIIHGIILRELKATQSTTPARRRDSSGISNALYRLRVKMTGNGASYRGVTLLVEFQPPYWVGSIANYTCPDGKMSPRGDTCTSVVANETGWSVLDPEFGCYNACQAPPAVPLHAWANESEAWIWGTEVTYICPGEFEGGGFNYTTVCVDGNWTLFELPYCKGMCGWRFLPTPGIWSNTTTSDSANILHLVLYHNVGISRRPAFAPIPHIRFCQHLAFGPIPRRQILPTPGIWSNTTTIWSKTSTSAYADAWHLVQYHDIRFYYHLAFGPTPRRRHMLTPGIWSSNTWHNPKPGICYNTKTSDSISICRRQALGPKPQHRYMPTSVIWSNITSDSANTWHLFQYHDVSLTDARHLVQFHDVRFCQHLAFGLKPRSTPGILSNTTSSAYADARHFVAAHFVKYHVVGKCQRPAFCQIPRRRHMPTPGILSNTTSSAYADARHFVKYHVVGICNARHFVKYVVGICHARHFVKYHVVGICQRPAFCQIPRRRHMPTPGILSNTTSSAYADARILSNTTSSAYANARHFVNTTSSAYANARHFVKYHVVAYADARILSNTTSSICQFCQIPRRRHMQRPHFVKYHVVGICHARQFCQIRRRHNARHFVKYHVVGICQRPAFCQIPRRRHMPRRHFVKFVSICQCPAFCQIPRRRHMPTAGILSNTTSSAYANARHFVKYHVVGICQRPAFCQIPRRRHMPTPGILSNTRRMPTPGILSNTTSAMPRPVIIPRRRHMPTPAFCQNQVVGICQRPAFCQIPVVGICQRAYNHVVGICQRILSNTTSSAYANARHFVKYHVVGICRFVSRRHMPPHFVKYTSSAYAGILSNTTSSAYADARHFVKYPVVSICQCPAFCQIPRRRHMPTPGIRSNTTSSAYANARHFVKYHVVGICRAAFCQIPRRRICRRPAFCQIPRRRHMPTPSILSNTTSSAYADARHFVKYSSHMLKYHVVGICRRPAFFKYHVVAYATPAFCQTTSSAYADARHFVKYHVVGICRPRHFVKYHVVGICGRHFVKYHVVGHMPTPGILSNHVVAYANARHCQIPPSAYAGHFVKYHVVAYARPAFCQIPRRRHMPTPAFVKYHVVAYANAGILSSSHMPTPAF</sequence>
<dbReference type="PROSITE" id="PS50923">
    <property type="entry name" value="SUSHI"/>
    <property type="match status" value="2"/>
</dbReference>
<dbReference type="OrthoDB" id="6377643at2759"/>
<evidence type="ECO:0000256" key="2">
    <source>
        <dbReference type="PROSITE-ProRule" id="PRU00302"/>
    </source>
</evidence>
<reference evidence="4 5" key="2">
    <citation type="submission" date="2019-01" db="EMBL/GenBank/DDBJ databases">
        <title>The decoding of complex shrimp genome reveals the adaptation for benthos swimmer, frequently molting mechanism and breeding impact on genome.</title>
        <authorList>
            <person name="Sun Y."/>
            <person name="Gao Y."/>
            <person name="Yu Y."/>
        </authorList>
    </citation>
    <scope>NUCLEOTIDE SEQUENCE [LARGE SCALE GENOMIC DNA]</scope>
    <source>
        <tissue evidence="4">Muscle</tissue>
    </source>
</reference>
<keyword evidence="5" id="KW-1185">Reference proteome</keyword>
<gene>
    <name evidence="4" type="ORF">C7M84_017584</name>
</gene>
<evidence type="ECO:0000313" key="5">
    <source>
        <dbReference type="Proteomes" id="UP000283509"/>
    </source>
</evidence>
<dbReference type="Proteomes" id="UP000283509">
    <property type="component" value="Unassembled WGS sequence"/>
</dbReference>
<dbReference type="AlphaFoldDB" id="A0A3R7NR50"/>
<feature type="domain" description="Sushi" evidence="3">
    <location>
        <begin position="32"/>
        <end position="93"/>
    </location>
</feature>
<keyword evidence="1 2" id="KW-1015">Disulfide bond</keyword>
<protein>
    <recommendedName>
        <fullName evidence="3">Sushi domain-containing protein</fullName>
    </recommendedName>
</protein>
<accession>A0A3R7NR50</accession>
<feature type="disulfide bond" evidence="2">
    <location>
        <begin position="250"/>
        <end position="293"/>
    </location>
</feature>
<reference evidence="4 5" key="1">
    <citation type="submission" date="2018-04" db="EMBL/GenBank/DDBJ databases">
        <authorList>
            <person name="Zhang X."/>
            <person name="Yuan J."/>
            <person name="Li F."/>
            <person name="Xiang J."/>
        </authorList>
    </citation>
    <scope>NUCLEOTIDE SEQUENCE [LARGE SCALE GENOMIC DNA]</scope>
    <source>
        <tissue evidence="4">Muscle</tissue>
    </source>
</reference>